<dbReference type="GO" id="GO:0003677">
    <property type="term" value="F:DNA binding"/>
    <property type="evidence" value="ECO:0007669"/>
    <property type="project" value="UniProtKB-KW"/>
</dbReference>
<evidence type="ECO:0000256" key="1">
    <source>
        <dbReference type="PROSITE-ProRule" id="PRU00169"/>
    </source>
</evidence>
<dbReference type="Proteomes" id="UP000003452">
    <property type="component" value="Unassembled WGS sequence"/>
</dbReference>
<dbReference type="PROSITE" id="PS50110">
    <property type="entry name" value="RESPONSE_REGULATORY"/>
    <property type="match status" value="1"/>
</dbReference>
<dbReference type="eggNOG" id="COG3279">
    <property type="taxonomic scope" value="Bacteria"/>
</dbReference>
<dbReference type="InterPro" id="IPR046947">
    <property type="entry name" value="LytR-like"/>
</dbReference>
<feature type="domain" description="HTH LytTR-type" evidence="3">
    <location>
        <begin position="134"/>
        <end position="234"/>
    </location>
</feature>
<dbReference type="InterPro" id="IPR011006">
    <property type="entry name" value="CheY-like_superfamily"/>
</dbReference>
<dbReference type="OrthoDB" id="1490554at2"/>
<keyword evidence="1" id="KW-0597">Phosphoprotein</keyword>
<evidence type="ECO:0000313" key="5">
    <source>
        <dbReference type="Proteomes" id="UP000003452"/>
    </source>
</evidence>
<dbReference type="SMART" id="SM00448">
    <property type="entry name" value="REC"/>
    <property type="match status" value="1"/>
</dbReference>
<dbReference type="Gene3D" id="3.40.50.2300">
    <property type="match status" value="1"/>
</dbReference>
<comment type="caution">
    <text evidence="4">The sequence shown here is derived from an EMBL/GenBank/DDBJ whole genome shotgun (WGS) entry which is preliminary data.</text>
</comment>
<dbReference type="EMBL" id="ABQC02000019">
    <property type="protein sequence ID" value="EDY95765.1"/>
    <property type="molecule type" value="Genomic_DNA"/>
</dbReference>
<dbReference type="InterPro" id="IPR001789">
    <property type="entry name" value="Sig_transdc_resp-reg_receiver"/>
</dbReference>
<evidence type="ECO:0000313" key="4">
    <source>
        <dbReference type="EMBL" id="EDY95765.1"/>
    </source>
</evidence>
<dbReference type="FunFam" id="2.40.50.1020:FF:000004">
    <property type="entry name" value="DNA-binding response regulator"/>
    <property type="match status" value="1"/>
</dbReference>
<proteinExistence type="predicted"/>
<sequence length="237" mass="27725">MIKCIAIDDEPHALRQLAEYIEAVPYLSLEGSFESAFDACNFLHDNAIDLIFVDINMPDINGIDFVKSLSKNVKIVFITAHSEFAYEGFQLDAADYLLKPISFTDFLKSANKVNERYFQQNSSLPEIQQNRDYLFIKSEYRVIRINFKDIKYIESKREYVKIFLDGSEPITTLMSIKKLEETLPGNMFMRVHRSFIVNLDKITVVERNRIIFDNKVYIPISENYGEKFQEYMEKGFV</sequence>
<dbReference type="GO" id="GO:0000156">
    <property type="term" value="F:phosphorelay response regulator activity"/>
    <property type="evidence" value="ECO:0007669"/>
    <property type="project" value="InterPro"/>
</dbReference>
<dbReference type="HOGENOM" id="CLU_000445_14_1_10"/>
<reference evidence="4 5" key="1">
    <citation type="submission" date="2008-08" db="EMBL/GenBank/DDBJ databases">
        <title>Draft genome sequence of Bacteroides plebeius (DSM 17135).</title>
        <authorList>
            <person name="Sudarsanam P."/>
            <person name="Ley R."/>
            <person name="Guruge J."/>
            <person name="Turnbaugh P.J."/>
            <person name="Mahowald M."/>
            <person name="Liep D."/>
            <person name="Gordon J."/>
        </authorList>
    </citation>
    <scope>NUCLEOTIDE SEQUENCE [LARGE SCALE GENOMIC DNA]</scope>
    <source>
        <strain evidence="5">DSM 17135 / JCM 12973 / M2</strain>
    </source>
</reference>
<dbReference type="PANTHER" id="PTHR37299:SF1">
    <property type="entry name" value="STAGE 0 SPORULATION PROTEIN A HOMOLOG"/>
    <property type="match status" value="1"/>
</dbReference>
<protein>
    <submittedName>
        <fullName evidence="4">LytTr DNA-binding domain protein</fullName>
    </submittedName>
</protein>
<reference evidence="4 5" key="2">
    <citation type="submission" date="2008-08" db="EMBL/GenBank/DDBJ databases">
        <authorList>
            <person name="Fulton L."/>
            <person name="Clifton S."/>
            <person name="Fulton B."/>
            <person name="Xu J."/>
            <person name="Minx P."/>
            <person name="Pepin K.H."/>
            <person name="Johnson M."/>
            <person name="Thiruvilangam P."/>
            <person name="Bhonagiri V."/>
            <person name="Nash W.E."/>
            <person name="Mardis E.R."/>
            <person name="Wilson R.K."/>
        </authorList>
    </citation>
    <scope>NUCLEOTIDE SEQUENCE [LARGE SCALE GENOMIC DNA]</scope>
    <source>
        <strain evidence="5">DSM 17135 / JCM 12973 / M2</strain>
    </source>
</reference>
<keyword evidence="4" id="KW-0238">DNA-binding</keyword>
<dbReference type="SUPFAM" id="SSF52172">
    <property type="entry name" value="CheY-like"/>
    <property type="match status" value="1"/>
</dbReference>
<dbReference type="Gene3D" id="2.40.50.1020">
    <property type="entry name" value="LytTr DNA-binding domain"/>
    <property type="match status" value="1"/>
</dbReference>
<evidence type="ECO:0000259" key="3">
    <source>
        <dbReference type="PROSITE" id="PS50930"/>
    </source>
</evidence>
<organism evidence="4 5">
    <name type="scientific">Phocaeicola plebeius (strain DSM 17135 / JCM 12973 / CCUG 54634 / M2)</name>
    <name type="common">Bacteroides plebeius</name>
    <dbReference type="NCBI Taxonomy" id="484018"/>
    <lineage>
        <taxon>Bacteria</taxon>
        <taxon>Pseudomonadati</taxon>
        <taxon>Bacteroidota</taxon>
        <taxon>Bacteroidia</taxon>
        <taxon>Bacteroidales</taxon>
        <taxon>Bacteroidaceae</taxon>
        <taxon>Phocaeicola</taxon>
    </lineage>
</organism>
<dbReference type="Pfam" id="PF00072">
    <property type="entry name" value="Response_reg"/>
    <property type="match status" value="1"/>
</dbReference>
<dbReference type="SMART" id="SM00850">
    <property type="entry name" value="LytTR"/>
    <property type="match status" value="1"/>
</dbReference>
<dbReference type="AlphaFoldDB" id="B5CZ84"/>
<dbReference type="Pfam" id="PF04397">
    <property type="entry name" value="LytTR"/>
    <property type="match status" value="1"/>
</dbReference>
<dbReference type="RefSeq" id="WP_007561598.1">
    <property type="nucleotide sequence ID" value="NZ_DS990130.1"/>
</dbReference>
<dbReference type="PANTHER" id="PTHR37299">
    <property type="entry name" value="TRANSCRIPTIONAL REGULATOR-RELATED"/>
    <property type="match status" value="1"/>
</dbReference>
<dbReference type="GeneID" id="43185038"/>
<feature type="domain" description="Response regulatory" evidence="2">
    <location>
        <begin position="3"/>
        <end position="114"/>
    </location>
</feature>
<name>B5CZ84_PHOPM</name>
<dbReference type="PROSITE" id="PS50930">
    <property type="entry name" value="HTH_LYTTR"/>
    <property type="match status" value="1"/>
</dbReference>
<accession>B5CZ84</accession>
<feature type="modified residue" description="4-aspartylphosphate" evidence="1">
    <location>
        <position position="54"/>
    </location>
</feature>
<evidence type="ECO:0000259" key="2">
    <source>
        <dbReference type="PROSITE" id="PS50110"/>
    </source>
</evidence>
<dbReference type="InterPro" id="IPR007492">
    <property type="entry name" value="LytTR_DNA-bd_dom"/>
</dbReference>
<gene>
    <name evidence="4" type="ORF">BACPLE_02041</name>
</gene>